<reference evidence="2 3" key="1">
    <citation type="submission" date="2010-10" db="EMBL/GenBank/DDBJ databases">
        <title>Complete sequence of Frankia sp. EuI1c.</title>
        <authorList>
            <consortium name="US DOE Joint Genome Institute"/>
            <person name="Lucas S."/>
            <person name="Copeland A."/>
            <person name="Lapidus A."/>
            <person name="Cheng J.-F."/>
            <person name="Bruce D."/>
            <person name="Goodwin L."/>
            <person name="Pitluck S."/>
            <person name="Chertkov O."/>
            <person name="Detter J.C."/>
            <person name="Han C."/>
            <person name="Tapia R."/>
            <person name="Land M."/>
            <person name="Hauser L."/>
            <person name="Jeffries C."/>
            <person name="Kyrpides N."/>
            <person name="Ivanova N."/>
            <person name="Mikhailova N."/>
            <person name="Beauchemin N."/>
            <person name="Sen A."/>
            <person name="Sur S.A."/>
            <person name="Gtari M."/>
            <person name="Wall L."/>
            <person name="Tisa L."/>
            <person name="Woyke T."/>
        </authorList>
    </citation>
    <scope>NUCLEOTIDE SEQUENCE [LARGE SCALE GENOMIC DNA]</scope>
    <source>
        <strain evidence="3">DSM 45817 / CECT 9037 / EuI1c</strain>
    </source>
</reference>
<dbReference type="HOGENOM" id="CLU_083287_15_0_11"/>
<protein>
    <submittedName>
        <fullName evidence="2">Regulatory protein MarR</fullName>
    </submittedName>
</protein>
<dbReference type="InterPro" id="IPR052526">
    <property type="entry name" value="HTH-type_Bedaq_tolerance"/>
</dbReference>
<dbReference type="SUPFAM" id="SSF46785">
    <property type="entry name" value="Winged helix' DNA-binding domain"/>
    <property type="match status" value="1"/>
</dbReference>
<accession>E3JDB8</accession>
<dbReference type="OrthoDB" id="3239785at2"/>
<dbReference type="GO" id="GO:0003700">
    <property type="term" value="F:DNA-binding transcription factor activity"/>
    <property type="evidence" value="ECO:0007669"/>
    <property type="project" value="InterPro"/>
</dbReference>
<dbReference type="Pfam" id="PF01047">
    <property type="entry name" value="MarR"/>
    <property type="match status" value="1"/>
</dbReference>
<dbReference type="PANTHER" id="PTHR39515:SF2">
    <property type="entry name" value="HTH-TYPE TRANSCRIPTIONAL REGULATOR RV0880"/>
    <property type="match status" value="1"/>
</dbReference>
<dbReference type="Proteomes" id="UP000002484">
    <property type="component" value="Chromosome"/>
</dbReference>
<dbReference type="InterPro" id="IPR036388">
    <property type="entry name" value="WH-like_DNA-bd_sf"/>
</dbReference>
<dbReference type="eggNOG" id="COG1846">
    <property type="taxonomic scope" value="Bacteria"/>
</dbReference>
<name>E3JDB8_PSEI1</name>
<dbReference type="SMART" id="SM00347">
    <property type="entry name" value="HTH_MARR"/>
    <property type="match status" value="1"/>
</dbReference>
<evidence type="ECO:0000313" key="2">
    <source>
        <dbReference type="EMBL" id="ADP83551.1"/>
    </source>
</evidence>
<dbReference type="Gene3D" id="1.10.10.10">
    <property type="entry name" value="Winged helix-like DNA-binding domain superfamily/Winged helix DNA-binding domain"/>
    <property type="match status" value="1"/>
</dbReference>
<dbReference type="STRING" id="298654.FraEuI1c_5565"/>
<organism evidence="2 3">
    <name type="scientific">Pseudofrankia inefficax (strain DSM 45817 / CECT 9037 / DDB 130130 / EuI1c)</name>
    <name type="common">Frankia inefficax</name>
    <dbReference type="NCBI Taxonomy" id="298654"/>
    <lineage>
        <taxon>Bacteria</taxon>
        <taxon>Bacillati</taxon>
        <taxon>Actinomycetota</taxon>
        <taxon>Actinomycetes</taxon>
        <taxon>Frankiales</taxon>
        <taxon>Frankiaceae</taxon>
        <taxon>Pseudofrankia</taxon>
    </lineage>
</organism>
<dbReference type="PANTHER" id="PTHR39515">
    <property type="entry name" value="CONSERVED PROTEIN"/>
    <property type="match status" value="1"/>
</dbReference>
<dbReference type="InParanoid" id="E3JDB8"/>
<evidence type="ECO:0000259" key="1">
    <source>
        <dbReference type="SMART" id="SM00347"/>
    </source>
</evidence>
<proteinExistence type="predicted"/>
<dbReference type="EMBL" id="CP002299">
    <property type="protein sequence ID" value="ADP83551.1"/>
    <property type="molecule type" value="Genomic_DNA"/>
</dbReference>
<dbReference type="InterPro" id="IPR036390">
    <property type="entry name" value="WH_DNA-bd_sf"/>
</dbReference>
<dbReference type="AlphaFoldDB" id="E3JDB8"/>
<dbReference type="KEGG" id="fri:FraEuI1c_5565"/>
<keyword evidence="3" id="KW-1185">Reference proteome</keyword>
<dbReference type="InterPro" id="IPR000835">
    <property type="entry name" value="HTH_MarR-typ"/>
</dbReference>
<sequence>MEREPAGGAPGVTEGASAAIAAIERELTLISRYTVMVTNRSAANQRLERSAYLLLSRIEAEGPMSIGQLSEAFGLDASTINRQTAAMLRAGLVGRIPDPDGGLARKLRITEAGLARLHADRDWAVNGVGRVLADWDPADVATLAHLLVQYNITIERRQGRLWPRPASAQPQTS</sequence>
<evidence type="ECO:0000313" key="3">
    <source>
        <dbReference type="Proteomes" id="UP000002484"/>
    </source>
</evidence>
<gene>
    <name evidence="2" type="ordered locus">FraEuI1c_5565</name>
</gene>
<feature type="domain" description="HTH marR-type" evidence="1">
    <location>
        <begin position="40"/>
        <end position="140"/>
    </location>
</feature>